<protein>
    <recommendedName>
        <fullName evidence="4">Phage tail collar domain-containing protein</fullName>
    </recommendedName>
</protein>
<feature type="region of interest" description="Disordered" evidence="1">
    <location>
        <begin position="150"/>
        <end position="169"/>
    </location>
</feature>
<dbReference type="EMBL" id="JBHTBN010000006">
    <property type="protein sequence ID" value="MFC7358466.1"/>
    <property type="molecule type" value="Genomic_DNA"/>
</dbReference>
<evidence type="ECO:0000313" key="3">
    <source>
        <dbReference type="Proteomes" id="UP001596415"/>
    </source>
</evidence>
<keyword evidence="3" id="KW-1185">Reference proteome</keyword>
<evidence type="ECO:0000313" key="2">
    <source>
        <dbReference type="EMBL" id="MFC7358466.1"/>
    </source>
</evidence>
<evidence type="ECO:0008006" key="4">
    <source>
        <dbReference type="Google" id="ProtNLM"/>
    </source>
</evidence>
<organism evidence="2 3">
    <name type="scientific">Jejudonia soesokkakensis</name>
    <dbReference type="NCBI Taxonomy" id="1323432"/>
    <lineage>
        <taxon>Bacteria</taxon>
        <taxon>Pseudomonadati</taxon>
        <taxon>Bacteroidota</taxon>
        <taxon>Flavobacteriia</taxon>
        <taxon>Flavobacteriales</taxon>
        <taxon>Flavobacteriaceae</taxon>
        <taxon>Jejudonia</taxon>
    </lineage>
</organism>
<comment type="caution">
    <text evidence="2">The sequence shown here is derived from an EMBL/GenBank/DDBJ whole genome shotgun (WGS) entry which is preliminary data.</text>
</comment>
<gene>
    <name evidence="2" type="ORF">ACFQO1_12265</name>
</gene>
<accession>A0ABW2MXG6</accession>
<evidence type="ECO:0000256" key="1">
    <source>
        <dbReference type="SAM" id="MobiDB-lite"/>
    </source>
</evidence>
<dbReference type="RefSeq" id="WP_380218436.1">
    <property type="nucleotide sequence ID" value="NZ_JBHTBN010000006.1"/>
</dbReference>
<proteinExistence type="predicted"/>
<dbReference type="SUPFAM" id="SSF88874">
    <property type="entry name" value="Receptor-binding domain of short tail fibre protein gp12"/>
    <property type="match status" value="1"/>
</dbReference>
<reference evidence="3" key="1">
    <citation type="journal article" date="2019" name="Int. J. Syst. Evol. Microbiol.">
        <title>The Global Catalogue of Microorganisms (GCM) 10K type strain sequencing project: providing services to taxonomists for standard genome sequencing and annotation.</title>
        <authorList>
            <consortium name="The Broad Institute Genomics Platform"/>
            <consortium name="The Broad Institute Genome Sequencing Center for Infectious Disease"/>
            <person name="Wu L."/>
            <person name="Ma J."/>
        </authorList>
    </citation>
    <scope>NUCLEOTIDE SEQUENCE [LARGE SCALE GENOMIC DNA]</scope>
    <source>
        <strain evidence="3">CGMCC 1.16306</strain>
    </source>
</reference>
<dbReference type="Proteomes" id="UP001596415">
    <property type="component" value="Unassembled WGS sequence"/>
</dbReference>
<sequence>MMISKLLVLFLFVNLSHLYCQVIINDTSTSESSAFSVTSNDKGILISKVSLPSVTTIQLDGINTAAEGLLIYNTNELVIEGDGKGFYYFNTALGKWEKILTPKSTVGVFPIGSIIPWHNRIDFPTLTLSEGWQLCDGSLISDTDSPLAGLSTPNLNGNTTSTSGDTSSGRYLRGSVTSGVYQSDQTNNLFRILASGSSGTTTNLILNQYGGTGYLITDDWNGNGFSRDRYGFQLRGVETRVANMSVLYIMRIK</sequence>
<name>A0ABW2MXG6_9FLAO</name>